<dbReference type="InterPro" id="IPR006665">
    <property type="entry name" value="OmpA-like"/>
</dbReference>
<keyword evidence="3" id="KW-0732">Signal</keyword>
<dbReference type="CDD" id="cd07185">
    <property type="entry name" value="OmpA_C-like"/>
    <property type="match status" value="1"/>
</dbReference>
<evidence type="ECO:0000256" key="9">
    <source>
        <dbReference type="SAM" id="MobiDB-lite"/>
    </source>
</evidence>
<evidence type="ECO:0000256" key="4">
    <source>
        <dbReference type="ARBA" id="ARBA00023136"/>
    </source>
</evidence>
<accession>A0A3B1AUU2</accession>
<evidence type="ECO:0000256" key="2">
    <source>
        <dbReference type="ARBA" id="ARBA00022618"/>
    </source>
</evidence>
<comment type="subcellular location">
    <subcellularLocation>
        <location evidence="1">Cell outer membrane</location>
    </subcellularLocation>
</comment>
<dbReference type="InterPro" id="IPR036737">
    <property type="entry name" value="OmpA-like_sf"/>
</dbReference>
<dbReference type="SUPFAM" id="SSF103088">
    <property type="entry name" value="OmpA-like"/>
    <property type="match status" value="1"/>
</dbReference>
<proteinExistence type="inferred from homology"/>
<dbReference type="HAMAP" id="MF_02204">
    <property type="entry name" value="Pal"/>
    <property type="match status" value="1"/>
</dbReference>
<evidence type="ECO:0000256" key="8">
    <source>
        <dbReference type="ARBA" id="ARBA00023306"/>
    </source>
</evidence>
<name>A0A3B1AUU2_9ZZZZ</name>
<dbReference type="PANTHER" id="PTHR30329">
    <property type="entry name" value="STATOR ELEMENT OF FLAGELLAR MOTOR COMPLEX"/>
    <property type="match status" value="1"/>
</dbReference>
<feature type="region of interest" description="Disordered" evidence="9">
    <location>
        <begin position="29"/>
        <end position="79"/>
    </location>
</feature>
<dbReference type="GO" id="GO:0009279">
    <property type="term" value="C:cell outer membrane"/>
    <property type="evidence" value="ECO:0007669"/>
    <property type="project" value="UniProtKB-SubCell"/>
</dbReference>
<organism evidence="11">
    <name type="scientific">hydrothermal vent metagenome</name>
    <dbReference type="NCBI Taxonomy" id="652676"/>
    <lineage>
        <taxon>unclassified sequences</taxon>
        <taxon>metagenomes</taxon>
        <taxon>ecological metagenomes</taxon>
    </lineage>
</organism>
<dbReference type="InterPro" id="IPR050330">
    <property type="entry name" value="Bact_OuterMem_StrucFunc"/>
</dbReference>
<feature type="domain" description="OmpA-like" evidence="10">
    <location>
        <begin position="79"/>
        <end position="194"/>
    </location>
</feature>
<evidence type="ECO:0000256" key="3">
    <source>
        <dbReference type="ARBA" id="ARBA00022729"/>
    </source>
</evidence>
<evidence type="ECO:0000256" key="5">
    <source>
        <dbReference type="ARBA" id="ARBA00023139"/>
    </source>
</evidence>
<keyword evidence="4" id="KW-0472">Membrane</keyword>
<feature type="compositionally biased region" description="Low complexity" evidence="9">
    <location>
        <begin position="43"/>
        <end position="59"/>
    </location>
</feature>
<dbReference type="Pfam" id="PF00691">
    <property type="entry name" value="OmpA"/>
    <property type="match status" value="1"/>
</dbReference>
<dbReference type="PROSITE" id="PS51257">
    <property type="entry name" value="PROKAR_LIPOPROTEIN"/>
    <property type="match status" value="1"/>
</dbReference>
<keyword evidence="8" id="KW-0131">Cell cycle</keyword>
<dbReference type="Gene3D" id="3.30.1330.60">
    <property type="entry name" value="OmpA-like domain"/>
    <property type="match status" value="1"/>
</dbReference>
<dbReference type="NCBIfam" id="TIGR02802">
    <property type="entry name" value="Pal_lipo"/>
    <property type="match status" value="1"/>
</dbReference>
<protein>
    <submittedName>
        <fullName evidence="11">Tol-Pal system peptidoglycan-associated lipoprotein PAL</fullName>
    </submittedName>
</protein>
<dbReference type="InterPro" id="IPR006690">
    <property type="entry name" value="OMPA-like_CS"/>
</dbReference>
<dbReference type="InterPro" id="IPR006664">
    <property type="entry name" value="OMP_bac"/>
</dbReference>
<keyword evidence="5" id="KW-0564">Palmitate</keyword>
<dbReference type="PANTHER" id="PTHR30329:SF21">
    <property type="entry name" value="LIPOPROTEIN YIAD-RELATED"/>
    <property type="match status" value="1"/>
</dbReference>
<reference evidence="11" key="1">
    <citation type="submission" date="2018-06" db="EMBL/GenBank/DDBJ databases">
        <authorList>
            <person name="Zhirakovskaya E."/>
        </authorList>
    </citation>
    <scope>NUCLEOTIDE SEQUENCE</scope>
</reference>
<evidence type="ECO:0000256" key="6">
    <source>
        <dbReference type="ARBA" id="ARBA00023237"/>
    </source>
</evidence>
<evidence type="ECO:0000256" key="1">
    <source>
        <dbReference type="ARBA" id="ARBA00004442"/>
    </source>
</evidence>
<dbReference type="PROSITE" id="PS01068">
    <property type="entry name" value="OMPA_1"/>
    <property type="match status" value="1"/>
</dbReference>
<dbReference type="PRINTS" id="PR01021">
    <property type="entry name" value="OMPADOMAIN"/>
</dbReference>
<gene>
    <name evidence="11" type="ORF">MNBD_GAMMA20-1666</name>
</gene>
<evidence type="ECO:0000256" key="7">
    <source>
        <dbReference type="ARBA" id="ARBA00023288"/>
    </source>
</evidence>
<dbReference type="InterPro" id="IPR014169">
    <property type="entry name" value="Pal_lipo_C"/>
</dbReference>
<dbReference type="PROSITE" id="PS51123">
    <property type="entry name" value="OMPA_2"/>
    <property type="match status" value="1"/>
</dbReference>
<dbReference type="InterPro" id="IPR039001">
    <property type="entry name" value="Pal"/>
</dbReference>
<keyword evidence="2" id="KW-0132">Cell division</keyword>
<sequence length="194" mass="20955">MKFLAKAAFAILPALLLLGCGTSGEVKDELEGEAGQGSEQVTDMDSSTSTQGTGDGSDMTGERMGGGAEDLTTAADPLNDPSSLLSKRVIYFDFDKSDIEDEFRDIINAHAEYLAINQGVNITIEGHTDERGTREYNIALGERRANAVKRMLTLQGVSASQIRVISYGEERPAALGHGENAWALNRRAILDYLR</sequence>
<keyword evidence="6" id="KW-0998">Cell outer membrane</keyword>
<dbReference type="GO" id="GO:0051301">
    <property type="term" value="P:cell division"/>
    <property type="evidence" value="ECO:0007669"/>
    <property type="project" value="UniProtKB-KW"/>
</dbReference>
<keyword evidence="7 11" id="KW-0449">Lipoprotein</keyword>
<evidence type="ECO:0000313" key="11">
    <source>
        <dbReference type="EMBL" id="VAX03574.1"/>
    </source>
</evidence>
<dbReference type="EMBL" id="UOFU01000335">
    <property type="protein sequence ID" value="VAX03574.1"/>
    <property type="molecule type" value="Genomic_DNA"/>
</dbReference>
<dbReference type="AlphaFoldDB" id="A0A3B1AUU2"/>
<evidence type="ECO:0000259" key="10">
    <source>
        <dbReference type="PROSITE" id="PS51123"/>
    </source>
</evidence>